<reference evidence="1 2" key="1">
    <citation type="submission" date="2018-10" db="EMBL/GenBank/DDBJ databases">
        <authorList>
            <person name="Ekblom R."/>
            <person name="Jareborg N."/>
        </authorList>
    </citation>
    <scope>NUCLEOTIDE SEQUENCE [LARGE SCALE GENOMIC DNA]</scope>
    <source>
        <tissue evidence="1">Muscle</tissue>
    </source>
</reference>
<proteinExistence type="predicted"/>
<evidence type="ECO:0000313" key="1">
    <source>
        <dbReference type="EMBL" id="VCW67907.1"/>
    </source>
</evidence>
<sequence>MPLTQRGSNGEIGQRFILCSRPNSVCNQALCLVKGPPLSLKETNLFSVSAEFTLFPTAYTSESLFYGDRGIKRV</sequence>
<evidence type="ECO:0000313" key="2">
    <source>
        <dbReference type="Proteomes" id="UP000269945"/>
    </source>
</evidence>
<dbReference type="AlphaFoldDB" id="A0A9X9LGW7"/>
<name>A0A9X9LGW7_GULGU</name>
<keyword evidence="2" id="KW-1185">Reference proteome</keyword>
<comment type="caution">
    <text evidence="1">The sequence shown here is derived from an EMBL/GenBank/DDBJ whole genome shotgun (WGS) entry which is preliminary data.</text>
</comment>
<protein>
    <submittedName>
        <fullName evidence="1">Uncharacterized protein</fullName>
    </submittedName>
</protein>
<dbReference type="Proteomes" id="UP000269945">
    <property type="component" value="Unassembled WGS sequence"/>
</dbReference>
<gene>
    <name evidence="1" type="ORF">BN2614_LOCUS1</name>
</gene>
<organism evidence="1 2">
    <name type="scientific">Gulo gulo</name>
    <name type="common">Wolverine</name>
    <name type="synonym">Gluton</name>
    <dbReference type="NCBI Taxonomy" id="48420"/>
    <lineage>
        <taxon>Eukaryota</taxon>
        <taxon>Metazoa</taxon>
        <taxon>Chordata</taxon>
        <taxon>Craniata</taxon>
        <taxon>Vertebrata</taxon>
        <taxon>Euteleostomi</taxon>
        <taxon>Mammalia</taxon>
        <taxon>Eutheria</taxon>
        <taxon>Laurasiatheria</taxon>
        <taxon>Carnivora</taxon>
        <taxon>Caniformia</taxon>
        <taxon>Musteloidea</taxon>
        <taxon>Mustelidae</taxon>
        <taxon>Guloninae</taxon>
        <taxon>Gulo</taxon>
    </lineage>
</organism>
<dbReference type="EMBL" id="CYRY02003265">
    <property type="protein sequence ID" value="VCW67907.1"/>
    <property type="molecule type" value="Genomic_DNA"/>
</dbReference>
<accession>A0A9X9LGW7</accession>